<gene>
    <name evidence="3" type="ORF">CDV31_016826</name>
</gene>
<reference evidence="3 4" key="1">
    <citation type="submission" date="2017-06" db="EMBL/GenBank/DDBJ databases">
        <title>Cmopartive genomic analysis of Ambrosia Fusariam Clade fungi.</title>
        <authorList>
            <person name="Stajich J.E."/>
            <person name="Carrillo J."/>
            <person name="Kijimoto T."/>
            <person name="Eskalen A."/>
            <person name="O'Donnell K."/>
            <person name="Kasson M."/>
        </authorList>
    </citation>
    <scope>NUCLEOTIDE SEQUENCE [LARGE SCALE GENOMIC DNA]</scope>
    <source>
        <strain evidence="3 4">NRRL 20438</strain>
    </source>
</reference>
<dbReference type="EMBL" id="NIZV01000649">
    <property type="protein sequence ID" value="RSL83490.1"/>
    <property type="molecule type" value="Genomic_DNA"/>
</dbReference>
<proteinExistence type="predicted"/>
<dbReference type="AlphaFoldDB" id="A0A428S0Y9"/>
<evidence type="ECO:0000313" key="3">
    <source>
        <dbReference type="EMBL" id="RSL83490.1"/>
    </source>
</evidence>
<dbReference type="Pfam" id="PF20516">
    <property type="entry name" value="PDDEXK_12"/>
    <property type="match status" value="1"/>
</dbReference>
<accession>A0A428S0Y9</accession>
<keyword evidence="4" id="KW-1185">Reference proteome</keyword>
<dbReference type="Proteomes" id="UP000288429">
    <property type="component" value="Unassembled WGS sequence"/>
</dbReference>
<evidence type="ECO:0000256" key="1">
    <source>
        <dbReference type="SAM" id="MobiDB-lite"/>
    </source>
</evidence>
<name>A0A428S0Y9_9HYPO</name>
<organism evidence="3 4">
    <name type="scientific">Fusarium ambrosium</name>
    <dbReference type="NCBI Taxonomy" id="131363"/>
    <lineage>
        <taxon>Eukaryota</taxon>
        <taxon>Fungi</taxon>
        <taxon>Dikarya</taxon>
        <taxon>Ascomycota</taxon>
        <taxon>Pezizomycotina</taxon>
        <taxon>Sordariomycetes</taxon>
        <taxon>Hypocreomycetidae</taxon>
        <taxon>Hypocreales</taxon>
        <taxon>Nectriaceae</taxon>
        <taxon>Fusarium</taxon>
        <taxon>Fusarium solani species complex</taxon>
    </lineage>
</organism>
<feature type="domain" description="PD-(D/E)XK nuclease-like" evidence="2">
    <location>
        <begin position="215"/>
        <end position="476"/>
    </location>
</feature>
<evidence type="ECO:0000259" key="2">
    <source>
        <dbReference type="Pfam" id="PF20516"/>
    </source>
</evidence>
<dbReference type="InterPro" id="IPR046797">
    <property type="entry name" value="PDDEXK_12"/>
</dbReference>
<protein>
    <recommendedName>
        <fullName evidence="2">PD-(D/E)XK nuclease-like domain-containing protein</fullName>
    </recommendedName>
</protein>
<sequence length="487" mass="54527">MNFTQFIENWLDAIPNSSPVNFTQDPRPSLYHSSHSKVGKIPKPYWIQMTPPASYQGNPDRESSPKRKRYESPESDAQNNGELFNDDEERTPRSTTTSAPVYSHQQHIPFRLTNIPSIPPSESSHTSNQSPSPGVSDASQSKRGRPKSPVKSHNSLLALKVPVHFRKMRINTMAMLPPDVHELFRKIQDVSDMEGVIPCEVSQAIKSLSDRAKDRWFYRQSNVSTPESSSIGLRQMSPAAELDLLREIEADAEQCDLRNCSEASWNMWVHMPLLKYALSGHPTIRVEPSMSAKIATPFVPTTGGRGGGSVIESKMVDFSLLLWLNKGSPQLEPDDMPPEADARLMAAIANKVWAQPRDCQSVNQSMYPPMQFAPIACNIETKTSTSSNQGKLQLSVWTTAWLLRVAKLFPTASTMPTIPLLHVVGHDWKISFAYLHGDHVEIVGEHKIGDTSTLLGLYQLVASLRSLADWIATTYRRWAEQVFLEEV</sequence>
<feature type="region of interest" description="Disordered" evidence="1">
    <location>
        <begin position="47"/>
        <end position="155"/>
    </location>
</feature>
<comment type="caution">
    <text evidence="3">The sequence shown here is derived from an EMBL/GenBank/DDBJ whole genome shotgun (WGS) entry which is preliminary data.</text>
</comment>
<evidence type="ECO:0000313" key="4">
    <source>
        <dbReference type="Proteomes" id="UP000288429"/>
    </source>
</evidence>
<feature type="compositionally biased region" description="Polar residues" evidence="1">
    <location>
        <begin position="93"/>
        <end position="106"/>
    </location>
</feature>
<feature type="compositionally biased region" description="Polar residues" evidence="1">
    <location>
        <begin position="114"/>
        <end position="141"/>
    </location>
</feature>